<dbReference type="PANTHER" id="PTHR28180:SF2">
    <property type="entry name" value="PEROXISOMAL PROTEIN 2"/>
    <property type="match status" value="1"/>
</dbReference>
<dbReference type="AlphaFoldDB" id="A0A6A6CSH5"/>
<evidence type="ECO:0008006" key="3">
    <source>
        <dbReference type="Google" id="ProtNLM"/>
    </source>
</evidence>
<evidence type="ECO:0000313" key="2">
    <source>
        <dbReference type="Proteomes" id="UP000799537"/>
    </source>
</evidence>
<reference evidence="1" key="1">
    <citation type="journal article" date="2020" name="Stud. Mycol.">
        <title>101 Dothideomycetes genomes: a test case for predicting lifestyles and emergence of pathogens.</title>
        <authorList>
            <person name="Haridas S."/>
            <person name="Albert R."/>
            <person name="Binder M."/>
            <person name="Bloem J."/>
            <person name="Labutti K."/>
            <person name="Salamov A."/>
            <person name="Andreopoulos B."/>
            <person name="Baker S."/>
            <person name="Barry K."/>
            <person name="Bills G."/>
            <person name="Bluhm B."/>
            <person name="Cannon C."/>
            <person name="Castanera R."/>
            <person name="Culley D."/>
            <person name="Daum C."/>
            <person name="Ezra D."/>
            <person name="Gonzalez J."/>
            <person name="Henrissat B."/>
            <person name="Kuo A."/>
            <person name="Liang C."/>
            <person name="Lipzen A."/>
            <person name="Lutzoni F."/>
            <person name="Magnuson J."/>
            <person name="Mondo S."/>
            <person name="Nolan M."/>
            <person name="Ohm R."/>
            <person name="Pangilinan J."/>
            <person name="Park H.-J."/>
            <person name="Ramirez L."/>
            <person name="Alfaro M."/>
            <person name="Sun H."/>
            <person name="Tritt A."/>
            <person name="Yoshinaga Y."/>
            <person name="Zwiers L.-H."/>
            <person name="Turgeon B."/>
            <person name="Goodwin S."/>
            <person name="Spatafora J."/>
            <person name="Crous P."/>
            <person name="Grigoriev I."/>
        </authorList>
    </citation>
    <scope>NUCLEOTIDE SEQUENCE</scope>
    <source>
        <strain evidence="1">ATCC 36951</strain>
    </source>
</reference>
<dbReference type="EMBL" id="ML993589">
    <property type="protein sequence ID" value="KAF2168719.1"/>
    <property type="molecule type" value="Genomic_DNA"/>
</dbReference>
<organism evidence="1 2">
    <name type="scientific">Zasmidium cellare ATCC 36951</name>
    <dbReference type="NCBI Taxonomy" id="1080233"/>
    <lineage>
        <taxon>Eukaryota</taxon>
        <taxon>Fungi</taxon>
        <taxon>Dikarya</taxon>
        <taxon>Ascomycota</taxon>
        <taxon>Pezizomycotina</taxon>
        <taxon>Dothideomycetes</taxon>
        <taxon>Dothideomycetidae</taxon>
        <taxon>Mycosphaerellales</taxon>
        <taxon>Mycosphaerellaceae</taxon>
        <taxon>Zasmidium</taxon>
    </lineage>
</organism>
<accession>A0A6A6CSH5</accession>
<dbReference type="InterPro" id="IPR052999">
    <property type="entry name" value="PTS1_Protein"/>
</dbReference>
<name>A0A6A6CSH5_ZASCE</name>
<sequence length="243" mass="27072">MTLTNEFFQQLESLFPKAADSPWYVYAALVFQANDRMELISSTWRYVQSTTSKAEDQIVKARKMREALLKASVLVGFPKGINACTTLRKALLADSPEIESELDKDSSLRQHLSRSEKDARGMDFFSKIYAQHTDRVLQNMSVASGGDLSEFAINAVYGDLMAEESRLNAKETGLLEFLACYATGGSVWAQAKGHMYGSHNLGNGKAEIQGAVKICDTIEETLDIKVNRAPAENWSWLAKAEKW</sequence>
<gene>
    <name evidence="1" type="ORF">M409DRAFT_65144</name>
</gene>
<dbReference type="Proteomes" id="UP000799537">
    <property type="component" value="Unassembled WGS sequence"/>
</dbReference>
<dbReference type="PANTHER" id="PTHR28180">
    <property type="entry name" value="CONSERVED MITOCHONDRIAL PROTEIN-RELATED"/>
    <property type="match status" value="1"/>
</dbReference>
<dbReference type="GeneID" id="54569659"/>
<proteinExistence type="predicted"/>
<dbReference type="OrthoDB" id="5537330at2759"/>
<dbReference type="RefSeq" id="XP_033669608.1">
    <property type="nucleotide sequence ID" value="XM_033816387.1"/>
</dbReference>
<dbReference type="InterPro" id="IPR029032">
    <property type="entry name" value="AhpD-like"/>
</dbReference>
<dbReference type="SUPFAM" id="SSF69118">
    <property type="entry name" value="AhpD-like"/>
    <property type="match status" value="1"/>
</dbReference>
<keyword evidence="2" id="KW-1185">Reference proteome</keyword>
<evidence type="ECO:0000313" key="1">
    <source>
        <dbReference type="EMBL" id="KAF2168719.1"/>
    </source>
</evidence>
<dbReference type="Gene3D" id="1.20.1290.10">
    <property type="entry name" value="AhpD-like"/>
    <property type="match status" value="1"/>
</dbReference>
<protein>
    <recommendedName>
        <fullName evidence="3">Carboxymuconolactone decarboxylase-like domain-containing protein</fullName>
    </recommendedName>
</protein>